<feature type="region of interest" description="Disordered" evidence="1">
    <location>
        <begin position="44"/>
        <end position="129"/>
    </location>
</feature>
<accession>A0ABR1MSK9</accession>
<dbReference type="Proteomes" id="UP001365128">
    <property type="component" value="Unassembled WGS sequence"/>
</dbReference>
<comment type="caution">
    <text evidence="2">The sequence shown here is derived from an EMBL/GenBank/DDBJ whole genome shotgun (WGS) entry which is preliminary data.</text>
</comment>
<keyword evidence="3" id="KW-1185">Reference proteome</keyword>
<feature type="compositionally biased region" description="Low complexity" evidence="1">
    <location>
        <begin position="44"/>
        <end position="62"/>
    </location>
</feature>
<reference evidence="2 3" key="1">
    <citation type="submission" date="2024-04" db="EMBL/GenBank/DDBJ databases">
        <title>Phyllosticta paracitricarpa is synonymous to the EU quarantine fungus P. citricarpa based on phylogenomic analyses.</title>
        <authorList>
            <consortium name="Lawrence Berkeley National Laboratory"/>
            <person name="Van Ingen-Buijs V.A."/>
            <person name="Van Westerhoven A.C."/>
            <person name="Haridas S."/>
            <person name="Skiadas P."/>
            <person name="Martin F."/>
            <person name="Groenewald J.Z."/>
            <person name="Crous P.W."/>
            <person name="Seidl M.F."/>
        </authorList>
    </citation>
    <scope>NUCLEOTIDE SEQUENCE [LARGE SCALE GENOMIC DNA]</scope>
    <source>
        <strain evidence="2 3">CBS 122670</strain>
    </source>
</reference>
<name>A0ABR1MSK9_9PEZI</name>
<gene>
    <name evidence="2" type="ORF">IWX46DRAFT_15598</name>
</gene>
<dbReference type="EMBL" id="JBBPDW010000001">
    <property type="protein sequence ID" value="KAK7556743.1"/>
    <property type="molecule type" value="Genomic_DNA"/>
</dbReference>
<protein>
    <submittedName>
        <fullName evidence="2">Uncharacterized protein</fullName>
    </submittedName>
</protein>
<evidence type="ECO:0000313" key="2">
    <source>
        <dbReference type="EMBL" id="KAK7556743.1"/>
    </source>
</evidence>
<feature type="compositionally biased region" description="Basic residues" evidence="1">
    <location>
        <begin position="79"/>
        <end position="91"/>
    </location>
</feature>
<sequence length="242" mass="26741">MKALFNSHHPTRLPHHPEHHEQHQPTPTTISKAILSSLPQSIIPSHSHIQNNSTISAPLSSSPAPPHRMNHSPTLPNKSLRRSRAHQARRPTRPDQGGGGGQPHVPPLPLTHAPPTHPPTNHPKKLLSPNPTYADNVGIMHFHQCLPVEVELMASTWVWRAIRRFSSFVCPEETEMAGSVVYYCRALPLSYRGGKGRSGKGVYEAGLWGKGGFVCLCEGGVRGWCRASWGLNCCCCCYWCAW</sequence>
<proteinExistence type="predicted"/>
<feature type="region of interest" description="Disordered" evidence="1">
    <location>
        <begin position="1"/>
        <end position="27"/>
    </location>
</feature>
<evidence type="ECO:0000256" key="1">
    <source>
        <dbReference type="SAM" id="MobiDB-lite"/>
    </source>
</evidence>
<evidence type="ECO:0000313" key="3">
    <source>
        <dbReference type="Proteomes" id="UP001365128"/>
    </source>
</evidence>
<organism evidence="2 3">
    <name type="scientific">Phyllosticta citricarpa</name>
    <dbReference type="NCBI Taxonomy" id="55181"/>
    <lineage>
        <taxon>Eukaryota</taxon>
        <taxon>Fungi</taxon>
        <taxon>Dikarya</taxon>
        <taxon>Ascomycota</taxon>
        <taxon>Pezizomycotina</taxon>
        <taxon>Dothideomycetes</taxon>
        <taxon>Dothideomycetes incertae sedis</taxon>
        <taxon>Botryosphaeriales</taxon>
        <taxon>Phyllostictaceae</taxon>
        <taxon>Phyllosticta</taxon>
    </lineage>
</organism>